<dbReference type="InterPro" id="IPR013249">
    <property type="entry name" value="RNA_pol_sigma70_r4_t2"/>
</dbReference>
<name>A0ABS8JJF4_9GAMM</name>
<dbReference type="SUPFAM" id="SSF88659">
    <property type="entry name" value="Sigma3 and sigma4 domains of RNA polymerase sigma factors"/>
    <property type="match status" value="1"/>
</dbReference>
<dbReference type="InterPro" id="IPR007627">
    <property type="entry name" value="RNA_pol_sigma70_r2"/>
</dbReference>
<sequence>MEDATDTFSRLRPRLLGAAYRMLGSLAEAEDVVQDAWLQWHEADQASIDNAEAWLVATTTRRAIDRLRSAHTNREQYVGIWLPEPVLTDGPTTPEQLNEVSSDVSIAFLLVLERLAPDARAAFLLHEVFDADYAEIAKTLGKSEAACRQIVHRAKAQLLEDRKRYVVTQDAHQRLMKRFAEALSTGDFLGLKDMMDESAVLMGDGGGVVQSFPEPMVGGERIAQLLYAPSLRPENGMRIELALINGNVGLLRYFNGELESAQSYVSDGEHIQRIYVQRNPEKLRQILSHRPLHLQ</sequence>
<dbReference type="InterPro" id="IPR036388">
    <property type="entry name" value="WH-like_DNA-bd_sf"/>
</dbReference>
<dbReference type="PANTHER" id="PTHR30173:SF36">
    <property type="entry name" value="ECF RNA POLYMERASE SIGMA FACTOR SIGJ"/>
    <property type="match status" value="1"/>
</dbReference>
<evidence type="ECO:0000256" key="1">
    <source>
        <dbReference type="ARBA" id="ARBA00011344"/>
    </source>
</evidence>
<comment type="subunit">
    <text evidence="1">Interacts transiently with the RNA polymerase catalytic core formed by RpoA, RpoB, RpoC and RpoZ (2 alpha, 1 beta, 1 beta' and 1 omega subunit) to form the RNA polymerase holoenzyme that can initiate transcription.</text>
</comment>
<dbReference type="NCBIfam" id="TIGR02957">
    <property type="entry name" value="SigX4"/>
    <property type="match status" value="1"/>
</dbReference>
<dbReference type="InterPro" id="IPR014303">
    <property type="entry name" value="RNA_pol_sigma-70_ECF"/>
</dbReference>
<dbReference type="InterPro" id="IPR014284">
    <property type="entry name" value="RNA_pol_sigma-70_dom"/>
</dbReference>
<dbReference type="EMBL" id="JAJGAK010000002">
    <property type="protein sequence ID" value="MCC8363743.1"/>
    <property type="molecule type" value="Genomic_DNA"/>
</dbReference>
<dbReference type="InterPro" id="IPR013324">
    <property type="entry name" value="RNA_pol_sigma_r3/r4-like"/>
</dbReference>
<dbReference type="RefSeq" id="WP_230527447.1">
    <property type="nucleotide sequence ID" value="NZ_JAJGAK010000002.1"/>
</dbReference>
<evidence type="ECO:0000313" key="5">
    <source>
        <dbReference type="Proteomes" id="UP001165293"/>
    </source>
</evidence>
<dbReference type="Pfam" id="PF04542">
    <property type="entry name" value="Sigma70_r2"/>
    <property type="match status" value="1"/>
</dbReference>
<feature type="domain" description="RNA polymerase sigma-70 region 2" evidence="2">
    <location>
        <begin position="8"/>
        <end position="70"/>
    </location>
</feature>
<evidence type="ECO:0000259" key="3">
    <source>
        <dbReference type="Pfam" id="PF08281"/>
    </source>
</evidence>
<dbReference type="Gene3D" id="1.10.10.10">
    <property type="entry name" value="Winged helix-like DNA-binding domain superfamily/Winged helix DNA-binding domain"/>
    <property type="match status" value="1"/>
</dbReference>
<dbReference type="SUPFAM" id="SSF88946">
    <property type="entry name" value="Sigma2 domain of RNA polymerase sigma factors"/>
    <property type="match status" value="1"/>
</dbReference>
<accession>A0ABS8JJF4</accession>
<proteinExistence type="predicted"/>
<keyword evidence="5" id="KW-1185">Reference proteome</keyword>
<evidence type="ECO:0000259" key="2">
    <source>
        <dbReference type="Pfam" id="PF04542"/>
    </source>
</evidence>
<dbReference type="InterPro" id="IPR013325">
    <property type="entry name" value="RNA_pol_sigma_r2"/>
</dbReference>
<gene>
    <name evidence="4" type="ORF">LK996_11740</name>
</gene>
<dbReference type="SUPFAM" id="SSF54427">
    <property type="entry name" value="NTF2-like"/>
    <property type="match status" value="1"/>
</dbReference>
<protein>
    <submittedName>
        <fullName evidence="4">RNA polymerase sigma-70 factor</fullName>
    </submittedName>
</protein>
<comment type="caution">
    <text evidence="4">The sequence shown here is derived from an EMBL/GenBank/DDBJ whole genome shotgun (WGS) entry which is preliminary data.</text>
</comment>
<dbReference type="NCBIfam" id="TIGR02937">
    <property type="entry name" value="sigma70-ECF"/>
    <property type="match status" value="1"/>
</dbReference>
<dbReference type="Proteomes" id="UP001165293">
    <property type="component" value="Unassembled WGS sequence"/>
</dbReference>
<dbReference type="PANTHER" id="PTHR30173">
    <property type="entry name" value="SIGMA 19 FACTOR"/>
    <property type="match status" value="1"/>
</dbReference>
<dbReference type="InterPro" id="IPR032710">
    <property type="entry name" value="NTF2-like_dom_sf"/>
</dbReference>
<dbReference type="Pfam" id="PF08281">
    <property type="entry name" value="Sigma70_r4_2"/>
    <property type="match status" value="1"/>
</dbReference>
<evidence type="ECO:0000313" key="4">
    <source>
        <dbReference type="EMBL" id="MCC8363743.1"/>
    </source>
</evidence>
<organism evidence="4 5">
    <name type="scientific">Noviluteimonas lactosilytica</name>
    <dbReference type="NCBI Taxonomy" id="2888523"/>
    <lineage>
        <taxon>Bacteria</taxon>
        <taxon>Pseudomonadati</taxon>
        <taxon>Pseudomonadota</taxon>
        <taxon>Gammaproteobacteria</taxon>
        <taxon>Lysobacterales</taxon>
        <taxon>Lysobacteraceae</taxon>
        <taxon>Noviluteimonas</taxon>
    </lineage>
</organism>
<feature type="domain" description="RNA polymerase sigma factor 70 region 4 type 2" evidence="3">
    <location>
        <begin position="107"/>
        <end position="158"/>
    </location>
</feature>
<dbReference type="NCBIfam" id="NF007214">
    <property type="entry name" value="PRK09636.1"/>
    <property type="match status" value="1"/>
</dbReference>
<dbReference type="InterPro" id="IPR052704">
    <property type="entry name" value="ECF_Sigma-70_Domain"/>
</dbReference>
<dbReference type="Gene3D" id="1.10.1740.10">
    <property type="match status" value="1"/>
</dbReference>
<reference evidence="4" key="1">
    <citation type="submission" date="2021-10" db="EMBL/GenBank/DDBJ databases">
        <authorList>
            <person name="Lyu M."/>
            <person name="Wang X."/>
            <person name="Meng X."/>
            <person name="Xu K."/>
        </authorList>
    </citation>
    <scope>NUCLEOTIDE SEQUENCE</scope>
    <source>
        <strain evidence="4">A6</strain>
    </source>
</reference>